<dbReference type="GO" id="GO:0016740">
    <property type="term" value="F:transferase activity"/>
    <property type="evidence" value="ECO:0007669"/>
    <property type="project" value="UniProtKB-KW"/>
</dbReference>
<name>A0ABU5L9Y3_9GAMM</name>
<reference evidence="2" key="1">
    <citation type="submission" date="2023-07" db="EMBL/GenBank/DDBJ databases">
        <title>Structural and functional analysis of rice phyllospheric bacteria for their antimicrobial properties and defense elicitation against blast disease.</title>
        <authorList>
            <person name="Sahu K.P."/>
            <person name="Asharani P."/>
            <person name="Kumar M."/>
            <person name="Reddy B."/>
            <person name="Kumar A."/>
        </authorList>
    </citation>
    <scope>NUCLEOTIDE SEQUENCE [LARGE SCALE GENOMIC DNA]</scope>
    <source>
        <strain evidence="2">OsEp_Plm_30P10</strain>
    </source>
</reference>
<dbReference type="Gene3D" id="3.90.470.20">
    <property type="entry name" value="4'-phosphopantetheinyl transferase domain"/>
    <property type="match status" value="1"/>
</dbReference>
<dbReference type="RefSeq" id="WP_322540993.1">
    <property type="nucleotide sequence ID" value="NZ_JAOBTT010000001.1"/>
</dbReference>
<evidence type="ECO:0000313" key="2">
    <source>
        <dbReference type="Proteomes" id="UP001288620"/>
    </source>
</evidence>
<accession>A0ABU5L9Y3</accession>
<gene>
    <name evidence="1" type="ORF">N4G40_00465</name>
</gene>
<keyword evidence="2" id="KW-1185">Reference proteome</keyword>
<proteinExistence type="predicted"/>
<organism evidence="1 2">
    <name type="scientific">Pantoea eucrina</name>
    <dbReference type="NCBI Taxonomy" id="472693"/>
    <lineage>
        <taxon>Bacteria</taxon>
        <taxon>Pseudomonadati</taxon>
        <taxon>Pseudomonadota</taxon>
        <taxon>Gammaproteobacteria</taxon>
        <taxon>Enterobacterales</taxon>
        <taxon>Erwiniaceae</taxon>
        <taxon>Pantoea</taxon>
    </lineage>
</organism>
<keyword evidence="1" id="KW-0808">Transferase</keyword>
<sequence>MASHFVRCTGNALFSTVQRLPQDVINRAHALPEKRRERFLIARQLLAQLMQRIYGIHDLPALTTGPSGRPRFIDPQLPDFSIAYAGNTVGVLLADEGGCAGLDMEIVRAHSRQTQDALTQDLSSGEKAWINAQQDFMEAVTQLWTLRQSILKLTDDAQHNTLQLHPAAGRLRSSVLPDIQAVCDAEPTLVWSCALSPSVERLSLWEIDAQQQWQPLHDVEMSKPNLGPRSLRLTSLVTTPSAAPCRPADFSIALSVRR</sequence>
<dbReference type="InterPro" id="IPR037143">
    <property type="entry name" value="4-PPantetheinyl_Trfase_dom_sf"/>
</dbReference>
<dbReference type="Proteomes" id="UP001288620">
    <property type="component" value="Unassembled WGS sequence"/>
</dbReference>
<dbReference type="EMBL" id="JAOBTT010000001">
    <property type="protein sequence ID" value="MDZ7276757.1"/>
    <property type="molecule type" value="Genomic_DNA"/>
</dbReference>
<comment type="caution">
    <text evidence="1">The sequence shown here is derived from an EMBL/GenBank/DDBJ whole genome shotgun (WGS) entry which is preliminary data.</text>
</comment>
<evidence type="ECO:0000313" key="1">
    <source>
        <dbReference type="EMBL" id="MDZ7276757.1"/>
    </source>
</evidence>
<protein>
    <submittedName>
        <fullName evidence="1">Phosphopantetheinyl transferase</fullName>
    </submittedName>
</protein>